<organism evidence="1 2">
    <name type="scientific">Malaciobacter mytili LMG 24559</name>
    <dbReference type="NCBI Taxonomy" id="1032238"/>
    <lineage>
        <taxon>Bacteria</taxon>
        <taxon>Pseudomonadati</taxon>
        <taxon>Campylobacterota</taxon>
        <taxon>Epsilonproteobacteria</taxon>
        <taxon>Campylobacterales</taxon>
        <taxon>Arcobacteraceae</taxon>
        <taxon>Malaciobacter</taxon>
    </lineage>
</organism>
<comment type="caution">
    <text evidence="1">The sequence shown here is derived from an EMBL/GenBank/DDBJ whole genome shotgun (WGS) entry which is preliminary data.</text>
</comment>
<dbReference type="KEGG" id="amyt:AMYT_1027"/>
<reference evidence="1 2" key="1">
    <citation type="submission" date="2017-09" db="EMBL/GenBank/DDBJ databases">
        <title>Genomics of the genus Arcobacter.</title>
        <authorList>
            <person name="Perez-Cataluna A."/>
            <person name="Figueras M.J."/>
            <person name="Salas-Masso N."/>
        </authorList>
    </citation>
    <scope>NUCLEOTIDE SEQUENCE [LARGE SCALE GENOMIC DNA]</scope>
    <source>
        <strain evidence="1 2">CECT 7386</strain>
    </source>
</reference>
<evidence type="ECO:0000313" key="2">
    <source>
        <dbReference type="Proteomes" id="UP000290092"/>
    </source>
</evidence>
<name>A0AAX2AKH7_9BACT</name>
<gene>
    <name evidence="1" type="ORF">CP985_02690</name>
</gene>
<accession>A0AAX2AKH7</accession>
<sequence length="229" mass="26444">MRKKIGIITGSGPEAGIDLWQKILYENKLYLKDKFNGDLDAPNITIFSIPNLGLSMELEKNYDIVWETLKQGIIEICKYVDYFVIACNTLNLYASKIESIGYKDKFLSTLDVVNEYIEENNLKKIAIIAALPILQMKEYSVFKPLYENFDVELPKDFLKVHNLIYEVKKRGGKDTKVIEEFKKIVINLDSKEIFLACTELPLINYKTNNKNLIDVTELLAKKLVQKSFK</sequence>
<dbReference type="Proteomes" id="UP000290092">
    <property type="component" value="Unassembled WGS sequence"/>
</dbReference>
<dbReference type="InterPro" id="IPR001920">
    <property type="entry name" value="Asp/Glu_race"/>
</dbReference>
<evidence type="ECO:0000313" key="1">
    <source>
        <dbReference type="EMBL" id="RXK16668.1"/>
    </source>
</evidence>
<dbReference type="GO" id="GO:0016855">
    <property type="term" value="F:racemase and epimerase activity, acting on amino acids and derivatives"/>
    <property type="evidence" value="ECO:0007669"/>
    <property type="project" value="InterPro"/>
</dbReference>
<dbReference type="EMBL" id="NXID01000005">
    <property type="protein sequence ID" value="RXK16668.1"/>
    <property type="molecule type" value="Genomic_DNA"/>
</dbReference>
<dbReference type="RefSeq" id="WP_114841480.1">
    <property type="nucleotide sequence ID" value="NZ_CP031219.1"/>
</dbReference>
<dbReference type="AlphaFoldDB" id="A0AAX2AKH7"/>
<protein>
    <submittedName>
        <fullName evidence="1">Aspartate racemase</fullName>
    </submittedName>
</protein>
<dbReference type="SUPFAM" id="SSF53681">
    <property type="entry name" value="Aspartate/glutamate racemase"/>
    <property type="match status" value="2"/>
</dbReference>
<keyword evidence="2" id="KW-1185">Reference proteome</keyword>
<proteinExistence type="predicted"/>
<dbReference type="Gene3D" id="3.40.50.1860">
    <property type="match status" value="2"/>
</dbReference>